<dbReference type="GO" id="GO:0016887">
    <property type="term" value="F:ATP hydrolysis activity"/>
    <property type="evidence" value="ECO:0007669"/>
    <property type="project" value="InterPro"/>
</dbReference>
<gene>
    <name evidence="5" type="ORF">EXM22_02410</name>
</gene>
<dbReference type="Proteomes" id="UP000324209">
    <property type="component" value="Chromosome"/>
</dbReference>
<dbReference type="InterPro" id="IPR003593">
    <property type="entry name" value="AAA+_ATPase"/>
</dbReference>
<dbReference type="GO" id="GO:0005524">
    <property type="term" value="F:ATP binding"/>
    <property type="evidence" value="ECO:0007669"/>
    <property type="project" value="UniProtKB-KW"/>
</dbReference>
<dbReference type="InterPro" id="IPR027417">
    <property type="entry name" value="P-loop_NTPase"/>
</dbReference>
<proteinExistence type="predicted"/>
<evidence type="ECO:0000256" key="1">
    <source>
        <dbReference type="ARBA" id="ARBA00022448"/>
    </source>
</evidence>
<sequence length="259" mass="29263">MSLLRADQIHYSYLLQGNNRLDILKDLSMSLNHGEILTLLGPSGCGKSTLLKLLSGFLTPHKGRIFHDENLLINPFSQGQMIFQDSTQLLPWLTVSENILFPVCRSLLPGLKPRPDSVQKDMLQDILKRVGLEPFKDYHPGRLSGGMKQRCVLGRALMAEPEILFMDEPFGSLDSPSRKELQDLLLKLWVERHFSILFVTHDIAEALSLSDRILLFSGLTEPVQELTVNLPRPRDRMSPAFRTLEWELYSSLAASGSIL</sequence>
<dbReference type="Pfam" id="PF00005">
    <property type="entry name" value="ABC_tran"/>
    <property type="match status" value="1"/>
</dbReference>
<evidence type="ECO:0000313" key="5">
    <source>
        <dbReference type="EMBL" id="QEN06901.1"/>
    </source>
</evidence>
<evidence type="ECO:0000313" key="6">
    <source>
        <dbReference type="Proteomes" id="UP000324209"/>
    </source>
</evidence>
<dbReference type="PANTHER" id="PTHR42788">
    <property type="entry name" value="TAURINE IMPORT ATP-BINDING PROTEIN-RELATED"/>
    <property type="match status" value="1"/>
</dbReference>
<dbReference type="EMBL" id="CP036150">
    <property type="protein sequence ID" value="QEN06901.1"/>
    <property type="molecule type" value="Genomic_DNA"/>
</dbReference>
<keyword evidence="1" id="KW-0813">Transport</keyword>
<protein>
    <submittedName>
        <fullName evidence="5">ABC transporter ATP-binding protein</fullName>
    </submittedName>
</protein>
<keyword evidence="6" id="KW-1185">Reference proteome</keyword>
<dbReference type="PANTHER" id="PTHR42788:SF13">
    <property type="entry name" value="ALIPHATIC SULFONATES IMPORT ATP-BINDING PROTEIN SSUB"/>
    <property type="match status" value="1"/>
</dbReference>
<dbReference type="InterPro" id="IPR003439">
    <property type="entry name" value="ABC_transporter-like_ATP-bd"/>
</dbReference>
<evidence type="ECO:0000256" key="2">
    <source>
        <dbReference type="ARBA" id="ARBA00022741"/>
    </source>
</evidence>
<dbReference type="RefSeq" id="WP_149484983.1">
    <property type="nucleotide sequence ID" value="NZ_CP036150.1"/>
</dbReference>
<organism evidence="5 6">
    <name type="scientific">Oceanispirochaeta crateris</name>
    <dbReference type="NCBI Taxonomy" id="2518645"/>
    <lineage>
        <taxon>Bacteria</taxon>
        <taxon>Pseudomonadati</taxon>
        <taxon>Spirochaetota</taxon>
        <taxon>Spirochaetia</taxon>
        <taxon>Spirochaetales</taxon>
        <taxon>Spirochaetaceae</taxon>
        <taxon>Oceanispirochaeta</taxon>
    </lineage>
</organism>
<evidence type="ECO:0000259" key="4">
    <source>
        <dbReference type="PROSITE" id="PS50893"/>
    </source>
</evidence>
<dbReference type="PROSITE" id="PS50893">
    <property type="entry name" value="ABC_TRANSPORTER_2"/>
    <property type="match status" value="1"/>
</dbReference>
<keyword evidence="2" id="KW-0547">Nucleotide-binding</keyword>
<dbReference type="SMART" id="SM00382">
    <property type="entry name" value="AAA"/>
    <property type="match status" value="1"/>
</dbReference>
<dbReference type="OrthoDB" id="9801958at2"/>
<feature type="domain" description="ABC transporter" evidence="4">
    <location>
        <begin position="4"/>
        <end position="243"/>
    </location>
</feature>
<keyword evidence="3 5" id="KW-0067">ATP-binding</keyword>
<dbReference type="InterPro" id="IPR050166">
    <property type="entry name" value="ABC_transporter_ATP-bind"/>
</dbReference>
<dbReference type="Gene3D" id="3.40.50.300">
    <property type="entry name" value="P-loop containing nucleotide triphosphate hydrolases"/>
    <property type="match status" value="1"/>
</dbReference>
<accession>A0A5C1QH56</accession>
<dbReference type="AlphaFoldDB" id="A0A5C1QH56"/>
<name>A0A5C1QH56_9SPIO</name>
<reference evidence="5 6" key="1">
    <citation type="submission" date="2019-02" db="EMBL/GenBank/DDBJ databases">
        <title>Complete Genome Sequence and Methylome Analysis of free living Spirochaetas.</title>
        <authorList>
            <person name="Fomenkov A."/>
            <person name="Dubinina G."/>
            <person name="Leshcheva N."/>
            <person name="Mikheeva N."/>
            <person name="Grabovich M."/>
            <person name="Vincze T."/>
            <person name="Roberts R.J."/>
        </authorList>
    </citation>
    <scope>NUCLEOTIDE SEQUENCE [LARGE SCALE GENOMIC DNA]</scope>
    <source>
        <strain evidence="5 6">K2</strain>
    </source>
</reference>
<evidence type="ECO:0000256" key="3">
    <source>
        <dbReference type="ARBA" id="ARBA00022840"/>
    </source>
</evidence>
<dbReference type="SUPFAM" id="SSF52540">
    <property type="entry name" value="P-loop containing nucleoside triphosphate hydrolases"/>
    <property type="match status" value="1"/>
</dbReference>
<dbReference type="KEGG" id="ock:EXM22_02410"/>